<dbReference type="Pfam" id="PF17754">
    <property type="entry name" value="TetR_C_14"/>
    <property type="match status" value="1"/>
</dbReference>
<dbReference type="Gene3D" id="1.10.357.10">
    <property type="entry name" value="Tetracycline Repressor, domain 2"/>
    <property type="match status" value="1"/>
</dbReference>
<dbReference type="PANTHER" id="PTHR30055:SF234">
    <property type="entry name" value="HTH-TYPE TRANSCRIPTIONAL REGULATOR BETI"/>
    <property type="match status" value="1"/>
</dbReference>
<evidence type="ECO:0000313" key="6">
    <source>
        <dbReference type="EMBL" id="MBU3061650.1"/>
    </source>
</evidence>
<dbReference type="SUPFAM" id="SSF46689">
    <property type="entry name" value="Homeodomain-like"/>
    <property type="match status" value="1"/>
</dbReference>
<protein>
    <submittedName>
        <fullName evidence="6">TetR family transcriptional regulator</fullName>
    </submittedName>
</protein>
<dbReference type="PRINTS" id="PR00455">
    <property type="entry name" value="HTHTETR"/>
</dbReference>
<evidence type="ECO:0000313" key="7">
    <source>
        <dbReference type="Proteomes" id="UP000733379"/>
    </source>
</evidence>
<keyword evidence="1" id="KW-0805">Transcription regulation</keyword>
<keyword evidence="3" id="KW-0804">Transcription</keyword>
<evidence type="ECO:0000256" key="4">
    <source>
        <dbReference type="PROSITE-ProRule" id="PRU00335"/>
    </source>
</evidence>
<comment type="caution">
    <text evidence="6">The sequence shown here is derived from an EMBL/GenBank/DDBJ whole genome shotgun (WGS) entry which is preliminary data.</text>
</comment>
<dbReference type="Gene3D" id="1.10.10.60">
    <property type="entry name" value="Homeodomain-like"/>
    <property type="match status" value="1"/>
</dbReference>
<keyword evidence="7" id="KW-1185">Reference proteome</keyword>
<dbReference type="InterPro" id="IPR009057">
    <property type="entry name" value="Homeodomain-like_sf"/>
</dbReference>
<feature type="domain" description="HTH tetR-type" evidence="5">
    <location>
        <begin position="9"/>
        <end position="69"/>
    </location>
</feature>
<dbReference type="EMBL" id="JAHKNI010000002">
    <property type="protein sequence ID" value="MBU3061650.1"/>
    <property type="molecule type" value="Genomic_DNA"/>
</dbReference>
<organism evidence="6 7">
    <name type="scientific">Nocardia albiluteola</name>
    <dbReference type="NCBI Taxonomy" id="2842303"/>
    <lineage>
        <taxon>Bacteria</taxon>
        <taxon>Bacillati</taxon>
        <taxon>Actinomycetota</taxon>
        <taxon>Actinomycetes</taxon>
        <taxon>Mycobacteriales</taxon>
        <taxon>Nocardiaceae</taxon>
        <taxon>Nocardia</taxon>
    </lineage>
</organism>
<dbReference type="PANTHER" id="PTHR30055">
    <property type="entry name" value="HTH-TYPE TRANSCRIPTIONAL REGULATOR RUTR"/>
    <property type="match status" value="1"/>
</dbReference>
<accession>A0ABS6AVT3</accession>
<dbReference type="Pfam" id="PF00440">
    <property type="entry name" value="TetR_N"/>
    <property type="match status" value="1"/>
</dbReference>
<evidence type="ECO:0000256" key="2">
    <source>
        <dbReference type="ARBA" id="ARBA00023125"/>
    </source>
</evidence>
<dbReference type="Proteomes" id="UP000733379">
    <property type="component" value="Unassembled WGS sequence"/>
</dbReference>
<keyword evidence="2 4" id="KW-0238">DNA-binding</keyword>
<dbReference type="InterPro" id="IPR050109">
    <property type="entry name" value="HTH-type_TetR-like_transc_reg"/>
</dbReference>
<dbReference type="InterPro" id="IPR001647">
    <property type="entry name" value="HTH_TetR"/>
</dbReference>
<feature type="DNA-binding region" description="H-T-H motif" evidence="4">
    <location>
        <begin position="32"/>
        <end position="51"/>
    </location>
</feature>
<proteinExistence type="predicted"/>
<evidence type="ECO:0000259" key="5">
    <source>
        <dbReference type="PROSITE" id="PS50977"/>
    </source>
</evidence>
<dbReference type="InterPro" id="IPR041347">
    <property type="entry name" value="MftR_C"/>
</dbReference>
<dbReference type="PROSITE" id="PS50977">
    <property type="entry name" value="HTH_TETR_2"/>
    <property type="match status" value="1"/>
</dbReference>
<gene>
    <name evidence="6" type="ORF">KO481_08945</name>
</gene>
<reference evidence="6 7" key="1">
    <citation type="submission" date="2021-06" db="EMBL/GenBank/DDBJ databases">
        <title>Actinomycetes sequencing.</title>
        <authorList>
            <person name="Shan Q."/>
        </authorList>
    </citation>
    <scope>NUCLEOTIDE SEQUENCE [LARGE SCALE GENOMIC DNA]</scope>
    <source>
        <strain evidence="6 7">NEAU-G5</strain>
    </source>
</reference>
<evidence type="ECO:0000256" key="1">
    <source>
        <dbReference type="ARBA" id="ARBA00023015"/>
    </source>
</evidence>
<sequence length="189" mass="21153">MGLRERKKERTRRTIRTEAMRLFREQGYAETTVEQIAAAAEVSPSTFFRYFPSKEQVAMADDLDPLMIEAIRAQPADLSPLRAFVRATMEVFDSLSPQEMEFEQHRMRLIASVPELSSVIAQETDRNIRLLATLAAERAGRDEDELEVRAFAGALIGAMMTAFDPMPGGGLDIDKIGRIADFLEAGMPL</sequence>
<evidence type="ECO:0000256" key="3">
    <source>
        <dbReference type="ARBA" id="ARBA00023163"/>
    </source>
</evidence>
<name>A0ABS6AVT3_9NOCA</name>